<evidence type="ECO:0000313" key="1">
    <source>
        <dbReference type="EMBL" id="KRZ01631.1"/>
    </source>
</evidence>
<organism evidence="1 2">
    <name type="scientific">Trichinella pseudospiralis</name>
    <name type="common">Parasitic roundworm</name>
    <dbReference type="NCBI Taxonomy" id="6337"/>
    <lineage>
        <taxon>Eukaryota</taxon>
        <taxon>Metazoa</taxon>
        <taxon>Ecdysozoa</taxon>
        <taxon>Nematoda</taxon>
        <taxon>Enoplea</taxon>
        <taxon>Dorylaimia</taxon>
        <taxon>Trichinellida</taxon>
        <taxon>Trichinellidae</taxon>
        <taxon>Trichinella</taxon>
    </lineage>
</organism>
<proteinExistence type="predicted"/>
<keyword evidence="2" id="KW-1185">Reference proteome</keyword>
<comment type="caution">
    <text evidence="1">The sequence shown here is derived from an EMBL/GenBank/DDBJ whole genome shotgun (WGS) entry which is preliminary data.</text>
</comment>
<protein>
    <submittedName>
        <fullName evidence="1">Uncharacterized protein</fullName>
    </submittedName>
</protein>
<feature type="non-terminal residue" evidence="1">
    <location>
        <position position="65"/>
    </location>
</feature>
<dbReference type="Proteomes" id="UP000054805">
    <property type="component" value="Unassembled WGS sequence"/>
</dbReference>
<gene>
    <name evidence="1" type="ORF">T4B_269</name>
</gene>
<evidence type="ECO:0000313" key="2">
    <source>
        <dbReference type="Proteomes" id="UP000054805"/>
    </source>
</evidence>
<dbReference type="EMBL" id="JYDS01000621">
    <property type="protein sequence ID" value="KRZ01631.1"/>
    <property type="molecule type" value="Genomic_DNA"/>
</dbReference>
<reference evidence="1 2" key="1">
    <citation type="submission" date="2015-01" db="EMBL/GenBank/DDBJ databases">
        <title>Evolution of Trichinella species and genotypes.</title>
        <authorList>
            <person name="Korhonen P.K."/>
            <person name="Edoardo P."/>
            <person name="Giuseppe L.R."/>
            <person name="Gasser R.B."/>
        </authorList>
    </citation>
    <scope>NUCLEOTIDE SEQUENCE [LARGE SCALE GENOMIC DNA]</scope>
    <source>
        <strain evidence="1">ISS588</strain>
    </source>
</reference>
<sequence length="65" mass="7774">MRLLNYHFYGMVPLCRISDSWSKKGGETADKEQSRFSFMILSITEDQLVISMWHQRLLLMLTEKY</sequence>
<accession>A0A0V1GTZ5</accession>
<dbReference type="AlphaFoldDB" id="A0A0V1GTZ5"/>
<name>A0A0V1GTZ5_TRIPS</name>